<evidence type="ECO:0000259" key="3">
    <source>
        <dbReference type="PROSITE" id="PS51399"/>
    </source>
</evidence>
<dbReference type="GO" id="GO:0007030">
    <property type="term" value="P:Golgi organization"/>
    <property type="evidence" value="ECO:0007669"/>
    <property type="project" value="TreeGrafter"/>
</dbReference>
<dbReference type="GO" id="GO:0005634">
    <property type="term" value="C:nucleus"/>
    <property type="evidence" value="ECO:0007669"/>
    <property type="project" value="TreeGrafter"/>
</dbReference>
<dbReference type="VEuPathDB" id="PiroplasmaDB:TpMuguga_02g00425"/>
<dbReference type="SUPFAM" id="SSF102848">
    <property type="entry name" value="NSFL1 (p97 ATPase) cofactor p47, SEP domain"/>
    <property type="match status" value="1"/>
</dbReference>
<comment type="caution">
    <text evidence="4">The sequence shown here is derived from an EMBL/GenBank/DDBJ whole genome shotgun (WGS) entry which is preliminary data.</text>
</comment>
<evidence type="ECO:0000313" key="4">
    <source>
        <dbReference type="EMBL" id="EAN32708.1"/>
    </source>
</evidence>
<dbReference type="Gene3D" id="3.10.20.90">
    <property type="entry name" value="Phosphatidylinositol 3-kinase Catalytic Subunit, Chain A, domain 1"/>
    <property type="match status" value="1"/>
</dbReference>
<dbReference type="GeneID" id="3501848"/>
<dbReference type="RefSeq" id="XP_764991.1">
    <property type="nucleotide sequence ID" value="XM_759898.1"/>
</dbReference>
<feature type="compositionally biased region" description="Basic and acidic residues" evidence="1">
    <location>
        <begin position="411"/>
        <end position="428"/>
    </location>
</feature>
<dbReference type="InterPro" id="IPR012989">
    <property type="entry name" value="SEP_domain"/>
</dbReference>
<dbReference type="InParanoid" id="Q4N565"/>
<dbReference type="GO" id="GO:0043161">
    <property type="term" value="P:proteasome-mediated ubiquitin-dependent protein catabolic process"/>
    <property type="evidence" value="ECO:0007669"/>
    <property type="project" value="TreeGrafter"/>
</dbReference>
<evidence type="ECO:0000256" key="2">
    <source>
        <dbReference type="SAM" id="SignalP"/>
    </source>
</evidence>
<name>Q4N565_THEPA</name>
<dbReference type="GO" id="GO:0005829">
    <property type="term" value="C:cytosol"/>
    <property type="evidence" value="ECO:0007669"/>
    <property type="project" value="TreeGrafter"/>
</dbReference>
<feature type="compositionally biased region" description="Polar residues" evidence="1">
    <location>
        <begin position="429"/>
        <end position="448"/>
    </location>
</feature>
<keyword evidence="5" id="KW-1185">Reference proteome</keyword>
<accession>Q4N565</accession>
<keyword evidence="2" id="KW-0732">Signal</keyword>
<sequence length="497" mass="55207">MIKKLIKLFLVQLLIVSGMDNERGSNDSMIDLKDLTTIDPNVPVYEQIIVPEHVELLYVSSKNPTKTTDTTTATATAHTPVSTSTDVKTNVQDKAFEGVIIPNAKMKVERPIEAMDEMKHVINLYLDGFTFDNGPFKTLSDPVNDLFILYVKSGKPPPELPHDINLQLIHHNTNYSRINSDMAAGTPSSISRTGTGVNINPGLRIKSCLQDDTTNLRIKLITGDIITLTVSQDATIRSLKQFIKKYVSNLKQVNKNNTTGGSLKGSTMHEEPRLFYLFPQEKLNFDDSTTLKEANILNWTVSSGSTDDVEDQTRGRGRRMVLTIQVVEPFAMFRTPRSGTNLRSTIPSDDNVPEQDEVTFLTIPAEVTVTRRALDNTATRPIQDTATGPIQDTATRPDEITITRTTQDTATRPDEDKSDELTEVKTDVTKATQETSVTIPSEDSSNEPTEVKTDEKTDESTDEKTDVKTEELTDRVDEVKIQVEDVEGASGKDDKSR</sequence>
<dbReference type="Proteomes" id="UP000001949">
    <property type="component" value="Unassembled WGS sequence"/>
</dbReference>
<dbReference type="EMBL" id="AAGK01000002">
    <property type="protein sequence ID" value="EAN32708.1"/>
    <property type="molecule type" value="Genomic_DNA"/>
</dbReference>
<dbReference type="PROSITE" id="PS51399">
    <property type="entry name" value="SEP"/>
    <property type="match status" value="1"/>
</dbReference>
<dbReference type="GO" id="GO:0031468">
    <property type="term" value="P:nuclear membrane reassembly"/>
    <property type="evidence" value="ECO:0007669"/>
    <property type="project" value="TreeGrafter"/>
</dbReference>
<feature type="chain" id="PRO_5004241110" description="SEP domain-containing protein" evidence="2">
    <location>
        <begin position="19"/>
        <end position="497"/>
    </location>
</feature>
<dbReference type="InterPro" id="IPR029071">
    <property type="entry name" value="Ubiquitin-like_domsf"/>
</dbReference>
<organism evidence="4 5">
    <name type="scientific">Theileria parva</name>
    <name type="common">East coast fever infection agent</name>
    <dbReference type="NCBI Taxonomy" id="5875"/>
    <lineage>
        <taxon>Eukaryota</taxon>
        <taxon>Sar</taxon>
        <taxon>Alveolata</taxon>
        <taxon>Apicomplexa</taxon>
        <taxon>Aconoidasida</taxon>
        <taxon>Piroplasmida</taxon>
        <taxon>Theileriidae</taxon>
        <taxon>Theileria</taxon>
    </lineage>
</organism>
<reference evidence="4 5" key="1">
    <citation type="journal article" date="2005" name="Science">
        <title>Genome sequence of Theileria parva, a bovine pathogen that transforms lymphocytes.</title>
        <authorList>
            <person name="Gardner M.J."/>
            <person name="Bishop R."/>
            <person name="Shah T."/>
            <person name="de Villiers E.P."/>
            <person name="Carlton J.M."/>
            <person name="Hall N."/>
            <person name="Ren Q."/>
            <person name="Paulsen I.T."/>
            <person name="Pain A."/>
            <person name="Berriman M."/>
            <person name="Wilson R.J.M."/>
            <person name="Sato S."/>
            <person name="Ralph S.A."/>
            <person name="Mann D.J."/>
            <person name="Xiong Z."/>
            <person name="Shallom S.J."/>
            <person name="Weidman J."/>
            <person name="Jiang L."/>
            <person name="Lynn J."/>
            <person name="Weaver B."/>
            <person name="Shoaibi A."/>
            <person name="Domingo A.R."/>
            <person name="Wasawo D."/>
            <person name="Crabtree J."/>
            <person name="Wortman J.R."/>
            <person name="Haas B."/>
            <person name="Angiuoli S.V."/>
            <person name="Creasy T.H."/>
            <person name="Lu C."/>
            <person name="Suh B."/>
            <person name="Silva J.C."/>
            <person name="Utterback T.R."/>
            <person name="Feldblyum T.V."/>
            <person name="Pertea M."/>
            <person name="Allen J."/>
            <person name="Nierman W.C."/>
            <person name="Taracha E.L.N."/>
            <person name="Salzberg S.L."/>
            <person name="White O.R."/>
            <person name="Fitzhugh H.A."/>
            <person name="Morzaria S."/>
            <person name="Venter J.C."/>
            <person name="Fraser C.M."/>
            <person name="Nene V."/>
        </authorList>
    </citation>
    <scope>NUCLEOTIDE SEQUENCE [LARGE SCALE GENOMIC DNA]</scope>
    <source>
        <strain evidence="4 5">Muguga</strain>
    </source>
</reference>
<dbReference type="Gene3D" id="3.30.420.210">
    <property type="entry name" value="SEP domain"/>
    <property type="match status" value="1"/>
</dbReference>
<feature type="signal peptide" evidence="2">
    <location>
        <begin position="1"/>
        <end position="18"/>
    </location>
</feature>
<dbReference type="KEGG" id="tpv:TP02_0425"/>
<gene>
    <name evidence="4" type="ordered locus">TP02_0425</name>
</gene>
<dbReference type="GO" id="GO:0061025">
    <property type="term" value="P:membrane fusion"/>
    <property type="evidence" value="ECO:0007669"/>
    <property type="project" value="TreeGrafter"/>
</dbReference>
<feature type="domain" description="SEP" evidence="3">
    <location>
        <begin position="117"/>
        <end position="176"/>
    </location>
</feature>
<dbReference type="STRING" id="5875.Q4N565"/>
<dbReference type="GO" id="GO:0043130">
    <property type="term" value="F:ubiquitin binding"/>
    <property type="evidence" value="ECO:0007669"/>
    <property type="project" value="TreeGrafter"/>
</dbReference>
<protein>
    <recommendedName>
        <fullName evidence="3">SEP domain-containing protein</fullName>
    </recommendedName>
</protein>
<proteinExistence type="predicted"/>
<evidence type="ECO:0000313" key="5">
    <source>
        <dbReference type="Proteomes" id="UP000001949"/>
    </source>
</evidence>
<feature type="compositionally biased region" description="Basic and acidic residues" evidence="1">
    <location>
        <begin position="449"/>
        <end position="483"/>
    </location>
</feature>
<dbReference type="SUPFAM" id="SSF54236">
    <property type="entry name" value="Ubiquitin-like"/>
    <property type="match status" value="1"/>
</dbReference>
<dbReference type="Pfam" id="PF08059">
    <property type="entry name" value="SEP"/>
    <property type="match status" value="1"/>
</dbReference>
<dbReference type="GO" id="GO:0000045">
    <property type="term" value="P:autophagosome assembly"/>
    <property type="evidence" value="ECO:0007669"/>
    <property type="project" value="TreeGrafter"/>
</dbReference>
<dbReference type="PANTHER" id="PTHR23333">
    <property type="entry name" value="UBX DOMAIN CONTAINING PROTEIN"/>
    <property type="match status" value="1"/>
</dbReference>
<feature type="compositionally biased region" description="Polar residues" evidence="1">
    <location>
        <begin position="376"/>
        <end position="394"/>
    </location>
</feature>
<feature type="region of interest" description="Disordered" evidence="1">
    <location>
        <begin position="374"/>
        <end position="497"/>
    </location>
</feature>
<evidence type="ECO:0000256" key="1">
    <source>
        <dbReference type="SAM" id="MobiDB-lite"/>
    </source>
</evidence>
<dbReference type="InterPro" id="IPR036241">
    <property type="entry name" value="NSFL1C_SEP_dom_sf"/>
</dbReference>
<dbReference type="PANTHER" id="PTHR23333:SF20">
    <property type="entry name" value="NSFL1 COFACTOR P47"/>
    <property type="match status" value="1"/>
</dbReference>
<dbReference type="AlphaFoldDB" id="Q4N565"/>